<dbReference type="GO" id="GO:0044183">
    <property type="term" value="F:protein folding chaperone"/>
    <property type="evidence" value="ECO:0007669"/>
    <property type="project" value="TreeGrafter"/>
</dbReference>
<dbReference type="InterPro" id="IPR016153">
    <property type="entry name" value="Heat_shock_Hsp33_N"/>
</dbReference>
<keyword evidence="7" id="KW-1185">Reference proteome</keyword>
<evidence type="ECO:0000256" key="4">
    <source>
        <dbReference type="ARBA" id="ARBA00023186"/>
    </source>
</evidence>
<keyword evidence="5" id="KW-0676">Redox-active center</keyword>
<dbReference type="PIRSF" id="PIRSF005261">
    <property type="entry name" value="Heat_shock_Hsp33"/>
    <property type="match status" value="1"/>
</dbReference>
<reference evidence="6" key="2">
    <citation type="submission" date="2020-09" db="EMBL/GenBank/DDBJ databases">
        <authorList>
            <person name="Sun Q."/>
            <person name="Zhou Y."/>
        </authorList>
    </citation>
    <scope>NUCLEOTIDE SEQUENCE</scope>
    <source>
        <strain evidence="6">CGMCC 1.7086</strain>
    </source>
</reference>
<evidence type="ECO:0000256" key="1">
    <source>
        <dbReference type="ARBA" id="ARBA00022490"/>
    </source>
</evidence>
<dbReference type="NCBIfam" id="NF001033">
    <property type="entry name" value="PRK00114.1"/>
    <property type="match status" value="1"/>
</dbReference>
<dbReference type="SUPFAM" id="SSF64397">
    <property type="entry name" value="Hsp33 domain"/>
    <property type="match status" value="1"/>
</dbReference>
<dbReference type="InterPro" id="IPR023212">
    <property type="entry name" value="Hsp33_helix_hairpin_bin_dom_sf"/>
</dbReference>
<reference evidence="6" key="1">
    <citation type="journal article" date="2014" name="Int. J. Syst. Evol. Microbiol.">
        <title>Complete genome sequence of Corynebacterium casei LMG S-19264T (=DSM 44701T), isolated from a smear-ripened cheese.</title>
        <authorList>
            <consortium name="US DOE Joint Genome Institute (JGI-PGF)"/>
            <person name="Walter F."/>
            <person name="Albersmeier A."/>
            <person name="Kalinowski J."/>
            <person name="Ruckert C."/>
        </authorList>
    </citation>
    <scope>NUCLEOTIDE SEQUENCE</scope>
    <source>
        <strain evidence="6">CGMCC 1.7086</strain>
    </source>
</reference>
<dbReference type="Gene3D" id="3.90.1280.10">
    <property type="entry name" value="HSP33 redox switch-like"/>
    <property type="match status" value="1"/>
</dbReference>
<dbReference type="GO" id="GO:0042026">
    <property type="term" value="P:protein refolding"/>
    <property type="evidence" value="ECO:0007669"/>
    <property type="project" value="TreeGrafter"/>
</dbReference>
<keyword evidence="2" id="KW-0862">Zinc</keyword>
<dbReference type="PANTHER" id="PTHR30111:SF1">
    <property type="entry name" value="33 KDA CHAPERONIN"/>
    <property type="match status" value="1"/>
</dbReference>
<organism evidence="6 7">
    <name type="scientific">Bowmanella pacifica</name>
    <dbReference type="NCBI Taxonomy" id="502051"/>
    <lineage>
        <taxon>Bacteria</taxon>
        <taxon>Pseudomonadati</taxon>
        <taxon>Pseudomonadota</taxon>
        <taxon>Gammaproteobacteria</taxon>
        <taxon>Alteromonadales</taxon>
        <taxon>Alteromonadaceae</taxon>
        <taxon>Bowmanella</taxon>
    </lineage>
</organism>
<dbReference type="Proteomes" id="UP000606935">
    <property type="component" value="Unassembled WGS sequence"/>
</dbReference>
<dbReference type="CDD" id="cd00498">
    <property type="entry name" value="Hsp33"/>
    <property type="match status" value="1"/>
</dbReference>
<evidence type="ECO:0000256" key="2">
    <source>
        <dbReference type="ARBA" id="ARBA00022833"/>
    </source>
</evidence>
<keyword evidence="3" id="KW-1015">Disulfide bond</keyword>
<proteinExistence type="predicted"/>
<dbReference type="AlphaFoldDB" id="A0A917Z0C1"/>
<name>A0A917Z0C1_9ALTE</name>
<dbReference type="GO" id="GO:0051082">
    <property type="term" value="F:unfolded protein binding"/>
    <property type="evidence" value="ECO:0007669"/>
    <property type="project" value="InterPro"/>
</dbReference>
<sequence length="291" mass="32314">MSENNDNLYRYLFEKAHVRGELVRLQNSYAAVLAAQDYPPPVRRLMGELMAATSLLTATLKFEGDIAVQLQSEGPIKYAVINGTHKQELRGVARWDGDVPNDFASMFVKGVMAITITPKDGERYQGMVALDKDSLAACLESYFSQSEQLATRVVLKTRSEVNVPLAAGMLLQVLPVAASAHEEFEHLAQITDTITAEELLELPVQDILYRLYHQEEVELFAPQPVLFKCSCSRQRSAMALASVDKQDLLDIAAKDGEVAINCQYCHAEYRFDAIDIEAIHAGQFDQPSSLS</sequence>
<keyword evidence="4" id="KW-0143">Chaperone</keyword>
<comment type="caution">
    <text evidence="6">The sequence shown here is derived from an EMBL/GenBank/DDBJ whole genome shotgun (WGS) entry which is preliminary data.</text>
</comment>
<keyword evidence="1" id="KW-0963">Cytoplasm</keyword>
<dbReference type="Gene3D" id="1.10.287.480">
    <property type="entry name" value="helix hairpin bin"/>
    <property type="match status" value="1"/>
</dbReference>
<dbReference type="GO" id="GO:0005737">
    <property type="term" value="C:cytoplasm"/>
    <property type="evidence" value="ECO:0007669"/>
    <property type="project" value="InterPro"/>
</dbReference>
<evidence type="ECO:0000313" key="6">
    <source>
        <dbReference type="EMBL" id="GGO71670.1"/>
    </source>
</evidence>
<dbReference type="RefSeq" id="WP_188696396.1">
    <property type="nucleotide sequence ID" value="NZ_BMLS01000004.1"/>
</dbReference>
<protein>
    <submittedName>
        <fullName evidence="6">33 kDa chaperonin</fullName>
    </submittedName>
</protein>
<evidence type="ECO:0000256" key="3">
    <source>
        <dbReference type="ARBA" id="ARBA00023157"/>
    </source>
</evidence>
<dbReference type="SUPFAM" id="SSF118352">
    <property type="entry name" value="HSP33 redox switch-like"/>
    <property type="match status" value="1"/>
</dbReference>
<dbReference type="InterPro" id="IPR016154">
    <property type="entry name" value="Heat_shock_Hsp33_C"/>
</dbReference>
<evidence type="ECO:0000313" key="7">
    <source>
        <dbReference type="Proteomes" id="UP000606935"/>
    </source>
</evidence>
<gene>
    <name evidence="6" type="primary">hslO</name>
    <name evidence="6" type="ORF">GCM10010982_28000</name>
</gene>
<dbReference type="EMBL" id="BMLS01000004">
    <property type="protein sequence ID" value="GGO71670.1"/>
    <property type="molecule type" value="Genomic_DNA"/>
</dbReference>
<dbReference type="InterPro" id="IPR000397">
    <property type="entry name" value="Heat_shock_Hsp33"/>
</dbReference>
<accession>A0A917Z0C1</accession>
<dbReference type="Pfam" id="PF01430">
    <property type="entry name" value="HSP33"/>
    <property type="match status" value="1"/>
</dbReference>
<evidence type="ECO:0000256" key="5">
    <source>
        <dbReference type="ARBA" id="ARBA00023284"/>
    </source>
</evidence>
<dbReference type="PANTHER" id="PTHR30111">
    <property type="entry name" value="33 KDA CHAPERONIN"/>
    <property type="match status" value="1"/>
</dbReference>
<dbReference type="Gene3D" id="3.55.30.10">
    <property type="entry name" value="Hsp33 domain"/>
    <property type="match status" value="1"/>
</dbReference>